<sequence length="346" mass="35856">MAPSLPTTCGGPARRLLVASLLLLARFSAAAAALSTVGGTHDALWQQQCGNIQEVYTVQPGNTAQHIMAAAYPGMQWEPMWSLVALCNKAAVGFVDPGVEGQQQLDAGITLSLPVFQLPTAQQVVGTHRSSQRSAGNNNSSRIHHHHQQQQQQQQRMQALQLCGICGCGPSISIKQQSTWLGVVTAAYPHLQPPSTAALWLLLCNPAAASAAAVSGVSGLLQPGQQLQGICSAALAPSLSQLQHVTSGSTGRLQSAAAAAAAALSPSADAAAAAAAMLAQSQEPACSVSVVSGHGSYLQQVSLQPPPLQQQQQQQQLGQEVVCPWYADGCSGPSDGLAYQDVLTPW</sequence>
<feature type="region of interest" description="Disordered" evidence="1">
    <location>
        <begin position="127"/>
        <end position="151"/>
    </location>
</feature>
<name>A0A383W2T4_TETOB</name>
<keyword evidence="2" id="KW-0732">Signal</keyword>
<dbReference type="EMBL" id="FNXT01001058">
    <property type="protein sequence ID" value="SZX71520.1"/>
    <property type="molecule type" value="Genomic_DNA"/>
</dbReference>
<dbReference type="AlphaFoldDB" id="A0A383W2T4"/>
<protein>
    <recommendedName>
        <fullName evidence="5">LysM domain-containing protein</fullName>
    </recommendedName>
</protein>
<evidence type="ECO:0000256" key="1">
    <source>
        <dbReference type="SAM" id="MobiDB-lite"/>
    </source>
</evidence>
<accession>A0A383W2T4</accession>
<proteinExistence type="predicted"/>
<feature type="compositionally biased region" description="Polar residues" evidence="1">
    <location>
        <begin position="127"/>
        <end position="141"/>
    </location>
</feature>
<feature type="signal peptide" evidence="2">
    <location>
        <begin position="1"/>
        <end position="32"/>
    </location>
</feature>
<reference evidence="3 4" key="1">
    <citation type="submission" date="2016-10" db="EMBL/GenBank/DDBJ databases">
        <authorList>
            <person name="Cai Z."/>
        </authorList>
    </citation>
    <scope>NUCLEOTIDE SEQUENCE [LARGE SCALE GENOMIC DNA]</scope>
</reference>
<evidence type="ECO:0000313" key="3">
    <source>
        <dbReference type="EMBL" id="SZX71520.1"/>
    </source>
</evidence>
<dbReference type="Proteomes" id="UP000256970">
    <property type="component" value="Unassembled WGS sequence"/>
</dbReference>
<evidence type="ECO:0008006" key="5">
    <source>
        <dbReference type="Google" id="ProtNLM"/>
    </source>
</evidence>
<feature type="chain" id="PRO_5016574387" description="LysM domain-containing protein" evidence="2">
    <location>
        <begin position="33"/>
        <end position="346"/>
    </location>
</feature>
<gene>
    <name evidence="3" type="ORF">BQ4739_LOCUS11657</name>
</gene>
<organism evidence="3 4">
    <name type="scientific">Tetradesmus obliquus</name>
    <name type="common">Green alga</name>
    <name type="synonym">Acutodesmus obliquus</name>
    <dbReference type="NCBI Taxonomy" id="3088"/>
    <lineage>
        <taxon>Eukaryota</taxon>
        <taxon>Viridiplantae</taxon>
        <taxon>Chlorophyta</taxon>
        <taxon>core chlorophytes</taxon>
        <taxon>Chlorophyceae</taxon>
        <taxon>CS clade</taxon>
        <taxon>Sphaeropleales</taxon>
        <taxon>Scenedesmaceae</taxon>
        <taxon>Tetradesmus</taxon>
    </lineage>
</organism>
<evidence type="ECO:0000313" key="4">
    <source>
        <dbReference type="Proteomes" id="UP000256970"/>
    </source>
</evidence>
<keyword evidence="4" id="KW-1185">Reference proteome</keyword>
<evidence type="ECO:0000256" key="2">
    <source>
        <dbReference type="SAM" id="SignalP"/>
    </source>
</evidence>